<evidence type="ECO:0000313" key="2">
    <source>
        <dbReference type="Proteomes" id="UP000237105"/>
    </source>
</evidence>
<dbReference type="AlphaFoldDB" id="A0A2P5BP96"/>
<evidence type="ECO:0000313" key="1">
    <source>
        <dbReference type="EMBL" id="PON50619.1"/>
    </source>
</evidence>
<keyword evidence="2" id="KW-1185">Reference proteome</keyword>
<dbReference type="Proteomes" id="UP000237105">
    <property type="component" value="Unassembled WGS sequence"/>
</dbReference>
<name>A0A2P5BP96_PARAD</name>
<protein>
    <submittedName>
        <fullName evidence="1">Uncharacterized protein</fullName>
    </submittedName>
</protein>
<proteinExistence type="predicted"/>
<dbReference type="OrthoDB" id="10377914at2759"/>
<sequence>MKHRNHLLLGLNLLEQHRINHVRKRVLVFEPFPDPPHEVRYLHRRRRGRRKLRRLAREQFEQDNAEGIDVPLLHWPATGHSGLGGPVVVGSLCLYGLQVRQGPADEASGRGVVPGDADEPVEPEIRYVGLEPVVEEDVGRFDVSMDELSRTALVEVGQASSCSFGDSEPCGP</sequence>
<reference evidence="2" key="1">
    <citation type="submission" date="2016-06" db="EMBL/GenBank/DDBJ databases">
        <title>Parallel loss of symbiosis genes in relatives of nitrogen-fixing non-legume Parasponia.</title>
        <authorList>
            <person name="Van Velzen R."/>
            <person name="Holmer R."/>
            <person name="Bu F."/>
            <person name="Rutten L."/>
            <person name="Van Zeijl A."/>
            <person name="Liu W."/>
            <person name="Santuari L."/>
            <person name="Cao Q."/>
            <person name="Sharma T."/>
            <person name="Shen D."/>
            <person name="Roswanjaya Y."/>
            <person name="Wardhani T."/>
            <person name="Kalhor M.S."/>
            <person name="Jansen J."/>
            <person name="Van den Hoogen J."/>
            <person name="Gungor B."/>
            <person name="Hartog M."/>
            <person name="Hontelez J."/>
            <person name="Verver J."/>
            <person name="Yang W.-C."/>
            <person name="Schijlen E."/>
            <person name="Repin R."/>
            <person name="Schilthuizen M."/>
            <person name="Schranz E."/>
            <person name="Heidstra R."/>
            <person name="Miyata K."/>
            <person name="Fedorova E."/>
            <person name="Kohlen W."/>
            <person name="Bisseling T."/>
            <person name="Smit S."/>
            <person name="Geurts R."/>
        </authorList>
    </citation>
    <scope>NUCLEOTIDE SEQUENCE [LARGE SCALE GENOMIC DNA]</scope>
    <source>
        <strain evidence="2">cv. WU1-14</strain>
    </source>
</reference>
<organism evidence="1 2">
    <name type="scientific">Parasponia andersonii</name>
    <name type="common">Sponia andersonii</name>
    <dbReference type="NCBI Taxonomy" id="3476"/>
    <lineage>
        <taxon>Eukaryota</taxon>
        <taxon>Viridiplantae</taxon>
        <taxon>Streptophyta</taxon>
        <taxon>Embryophyta</taxon>
        <taxon>Tracheophyta</taxon>
        <taxon>Spermatophyta</taxon>
        <taxon>Magnoliopsida</taxon>
        <taxon>eudicotyledons</taxon>
        <taxon>Gunneridae</taxon>
        <taxon>Pentapetalae</taxon>
        <taxon>rosids</taxon>
        <taxon>fabids</taxon>
        <taxon>Rosales</taxon>
        <taxon>Cannabaceae</taxon>
        <taxon>Parasponia</taxon>
    </lineage>
</organism>
<accession>A0A2P5BP96</accession>
<comment type="caution">
    <text evidence="1">The sequence shown here is derived from an EMBL/GenBank/DDBJ whole genome shotgun (WGS) entry which is preliminary data.</text>
</comment>
<dbReference type="EMBL" id="JXTB01000243">
    <property type="protein sequence ID" value="PON50619.1"/>
    <property type="molecule type" value="Genomic_DNA"/>
</dbReference>
<gene>
    <name evidence="1" type="ORF">PanWU01x14_221520</name>
</gene>